<reference evidence="3 4" key="1">
    <citation type="submission" date="2023-04" db="EMBL/GenBank/DDBJ databases">
        <title>Colletotrichum tabacum stain YC1 causing leaf anthracnose on Nicotiana tabacum(L.) cv.</title>
        <authorList>
            <person name="Ji Z."/>
            <person name="Wang M."/>
            <person name="Zhang J."/>
            <person name="Wang N."/>
            <person name="Zhou Z."/>
        </authorList>
    </citation>
    <scope>NUCLEOTIDE SEQUENCE [LARGE SCALE GENOMIC DNA]</scope>
    <source>
        <strain evidence="3 4">YC1</strain>
    </source>
</reference>
<gene>
    <name evidence="3" type="ORF">QIS74_04575</name>
</gene>
<protein>
    <submittedName>
        <fullName evidence="3">Infection structure specific protein</fullName>
    </submittedName>
</protein>
<comment type="caution">
    <text evidence="3">The sequence shown here is derived from an EMBL/GenBank/DDBJ whole genome shotgun (WGS) entry which is preliminary data.</text>
</comment>
<feature type="signal peptide" evidence="2">
    <location>
        <begin position="1"/>
        <end position="18"/>
    </location>
</feature>
<evidence type="ECO:0000313" key="3">
    <source>
        <dbReference type="EMBL" id="KAK6221703.1"/>
    </source>
</evidence>
<dbReference type="Proteomes" id="UP001327957">
    <property type="component" value="Unassembled WGS sequence"/>
</dbReference>
<name>A0AAV9THM6_9PEZI</name>
<proteinExistence type="predicted"/>
<keyword evidence="4" id="KW-1185">Reference proteome</keyword>
<sequence length="224" mass="22121">MYTKTALVAAALAGSAAAVIDIRPERVRRDVLPSQTGDLLGDPCLNALATVYANAPTPPPKILSYEVTAPLPTNPCSLSIPAEISADYASYTSAILSWVDANSASIKSAVSVCSTLTDLAIDIPICTVTGAASAATSSGSSSPKTTAEGGDDDYEPKPTGKAETASASASPSTPASATGPAAAGNGTNPRPSPSQVIANAGPRETGMVAAVVAAAGFIAVAAFL</sequence>
<dbReference type="EMBL" id="JASAOK010000020">
    <property type="protein sequence ID" value="KAK6221703.1"/>
    <property type="molecule type" value="Genomic_DNA"/>
</dbReference>
<keyword evidence="2" id="KW-0732">Signal</keyword>
<feature type="chain" id="PRO_5043720892" evidence="2">
    <location>
        <begin position="19"/>
        <end position="224"/>
    </location>
</feature>
<dbReference type="AlphaFoldDB" id="A0AAV9THM6"/>
<feature type="compositionally biased region" description="Low complexity" evidence="1">
    <location>
        <begin position="164"/>
        <end position="189"/>
    </location>
</feature>
<evidence type="ECO:0000313" key="4">
    <source>
        <dbReference type="Proteomes" id="UP001327957"/>
    </source>
</evidence>
<feature type="region of interest" description="Disordered" evidence="1">
    <location>
        <begin position="133"/>
        <end position="199"/>
    </location>
</feature>
<feature type="compositionally biased region" description="Low complexity" evidence="1">
    <location>
        <begin position="133"/>
        <end position="147"/>
    </location>
</feature>
<evidence type="ECO:0000256" key="1">
    <source>
        <dbReference type="SAM" id="MobiDB-lite"/>
    </source>
</evidence>
<evidence type="ECO:0000256" key="2">
    <source>
        <dbReference type="SAM" id="SignalP"/>
    </source>
</evidence>
<accession>A0AAV9THM6</accession>
<organism evidence="3 4">
    <name type="scientific">Colletotrichum tabaci</name>
    <dbReference type="NCBI Taxonomy" id="1209068"/>
    <lineage>
        <taxon>Eukaryota</taxon>
        <taxon>Fungi</taxon>
        <taxon>Dikarya</taxon>
        <taxon>Ascomycota</taxon>
        <taxon>Pezizomycotina</taxon>
        <taxon>Sordariomycetes</taxon>
        <taxon>Hypocreomycetidae</taxon>
        <taxon>Glomerellales</taxon>
        <taxon>Glomerellaceae</taxon>
        <taxon>Colletotrichum</taxon>
        <taxon>Colletotrichum destructivum species complex</taxon>
    </lineage>
</organism>